<dbReference type="AlphaFoldDB" id="A0A853ISS2"/>
<proteinExistence type="predicted"/>
<dbReference type="InterPro" id="IPR029060">
    <property type="entry name" value="PIN-like_dom_sf"/>
</dbReference>
<gene>
    <name evidence="1" type="ORF">H0I39_00760</name>
</gene>
<reference evidence="1 2" key="1">
    <citation type="submission" date="2020-07" db="EMBL/GenBank/DDBJ databases">
        <authorList>
            <person name="Maaloum M."/>
        </authorList>
    </citation>
    <scope>NUCLEOTIDE SEQUENCE [LARGE SCALE GENOMIC DNA]</scope>
    <source>
        <strain evidence="1 2">GCS-AN-3</strain>
    </source>
</reference>
<name>A0A853ISS2_9BURK</name>
<dbReference type="Gene3D" id="3.40.50.1010">
    <property type="entry name" value="5'-nuclease"/>
    <property type="match status" value="1"/>
</dbReference>
<evidence type="ECO:0000313" key="1">
    <source>
        <dbReference type="EMBL" id="NZA00674.1"/>
    </source>
</evidence>
<protein>
    <submittedName>
        <fullName evidence="1">PIN domain-containing protein</fullName>
    </submittedName>
</protein>
<dbReference type="Proteomes" id="UP000589716">
    <property type="component" value="Unassembled WGS sequence"/>
</dbReference>
<dbReference type="SUPFAM" id="SSF88723">
    <property type="entry name" value="PIN domain-like"/>
    <property type="match status" value="1"/>
</dbReference>
<sequence>MKIALLDAGPLVALYDRSSFAHAHYVHLLADRRIDWRLCTTWPCVVEACNFLRADTRAQMLRWLERGGASVFPFDQGHLGEMVESMQRYTELPRTDMDFADASLVWLASETGVTAVMTLDVRDFSRYRLSNGQAFELL</sequence>
<keyword evidence="2" id="KW-1185">Reference proteome</keyword>
<organism evidence="1 2">
    <name type="scientific">Ottowia beijingensis</name>
    <dbReference type="NCBI Taxonomy" id="1207057"/>
    <lineage>
        <taxon>Bacteria</taxon>
        <taxon>Pseudomonadati</taxon>
        <taxon>Pseudomonadota</taxon>
        <taxon>Betaproteobacteria</taxon>
        <taxon>Burkholderiales</taxon>
        <taxon>Comamonadaceae</taxon>
        <taxon>Ottowia</taxon>
    </lineage>
</organism>
<accession>A0A853ISS2</accession>
<comment type="caution">
    <text evidence="1">The sequence shown here is derived from an EMBL/GenBank/DDBJ whole genome shotgun (WGS) entry which is preliminary data.</text>
</comment>
<dbReference type="EMBL" id="JACCKX010000001">
    <property type="protein sequence ID" value="NZA00674.1"/>
    <property type="molecule type" value="Genomic_DNA"/>
</dbReference>
<evidence type="ECO:0000313" key="2">
    <source>
        <dbReference type="Proteomes" id="UP000589716"/>
    </source>
</evidence>
<dbReference type="RefSeq" id="WP_180549229.1">
    <property type="nucleotide sequence ID" value="NZ_JACCKX010000001.1"/>
</dbReference>